<keyword evidence="2" id="KW-0509">mRNA transport</keyword>
<reference evidence="9" key="1">
    <citation type="journal article" date="2014" name="Proc. Natl. Acad. Sci. U.S.A.">
        <title>Extensive sampling of basidiomycete genomes demonstrates inadequacy of the white-rot/brown-rot paradigm for wood decay fungi.</title>
        <authorList>
            <person name="Riley R."/>
            <person name="Salamov A.A."/>
            <person name="Brown D.W."/>
            <person name="Nagy L.G."/>
            <person name="Floudas D."/>
            <person name="Held B.W."/>
            <person name="Levasseur A."/>
            <person name="Lombard V."/>
            <person name="Morin E."/>
            <person name="Otillar R."/>
            <person name="Lindquist E.A."/>
            <person name="Sun H."/>
            <person name="LaButti K.M."/>
            <person name="Schmutz J."/>
            <person name="Jabbour D."/>
            <person name="Luo H."/>
            <person name="Baker S.E."/>
            <person name="Pisabarro A.G."/>
            <person name="Walton J.D."/>
            <person name="Blanchette R.A."/>
            <person name="Henrissat B."/>
            <person name="Martin F."/>
            <person name="Cullen D."/>
            <person name="Hibbett D.S."/>
            <person name="Grigoriev I.V."/>
        </authorList>
    </citation>
    <scope>NUCLEOTIDE SEQUENCE [LARGE SCALE GENOMIC DNA]</scope>
    <source>
        <strain evidence="9">FD-172 SS1</strain>
    </source>
</reference>
<dbReference type="GO" id="GO:0031965">
    <property type="term" value="C:nuclear membrane"/>
    <property type="evidence" value="ECO:0007669"/>
    <property type="project" value="UniProtKB-SubCell"/>
</dbReference>
<evidence type="ECO:0000256" key="2">
    <source>
        <dbReference type="ARBA" id="ARBA00022816"/>
    </source>
</evidence>
<dbReference type="Gene3D" id="1.20.190.50">
    <property type="match status" value="1"/>
</dbReference>
<dbReference type="OrthoDB" id="3098at2759"/>
<keyword evidence="7" id="KW-0472">Membrane</keyword>
<dbReference type="EMBL" id="KL198064">
    <property type="protein sequence ID" value="KDQ10751.1"/>
    <property type="molecule type" value="Genomic_DNA"/>
</dbReference>
<evidence type="ECO:0000256" key="1">
    <source>
        <dbReference type="ARBA" id="ARBA00022448"/>
    </source>
</evidence>
<dbReference type="GO" id="GO:0031080">
    <property type="term" value="C:nuclear pore outer ring"/>
    <property type="evidence" value="ECO:0007669"/>
    <property type="project" value="TreeGrafter"/>
</dbReference>
<evidence type="ECO:0000256" key="6">
    <source>
        <dbReference type="ARBA" id="ARBA00023242"/>
    </source>
</evidence>
<dbReference type="PANTHER" id="PTHR13003">
    <property type="entry name" value="NUP107-RELATED"/>
    <property type="match status" value="1"/>
</dbReference>
<keyword evidence="3" id="KW-0653">Protein transport</keyword>
<sequence>MSSPHPSTLFAQTLQLLQQSPTPEVVLDTTAGLAPRFQEICANVLSDLERSARDDGGVSMVSADELEAWRLERDTWALVAPLYFARDKSPDAPQPSTAQELLAKNPYTPEKAILRRIVQEDYMLDELSIVRAWLHDTAPEPVVPEDRPYYWRFTKLELVHQLRGGQARAGKKLVTELDPDAASRTGAVLDAQDAEFDKVLNQAIYAHIRAGNLYGALEICHAVDQPWRSALLRGAFAFVWKDITSRDPHDDIDEDEIDEAEAEIETSPKVKWSGNRRRRLWRETCARGANSATLHSTHRTLLAALSPSGRTLAALQPALRTFEDHLWARVSALVEERFDAVLDKLGGHWASKSKYLDNATGAGVTDSEMGVDDVWHDNVKNALEEMEHVKPEIGSDYSHPIRLAQMFLILDRTDTLFTLLAREIQAGRLQTDRQYPLVIQFYAHLCLFLRLVGKHVPPDAADVVLQAYVMILEQEKRGELVALYIGALGSNALDRYAEFLADLDMNTSKRDCAVALNRAKDHGLDVIAVAEKTGALVCRRELRTLPPHTMPLPSPASFDIRITEKENVLIRSVEWLTVHQETYEQALTQANALLRYLLGHGRILAARQLLASLPRELVQKAHLMKIEGREHVHFQKFFTVWDAFTDVGEVKAQEPVDRVKKMEILEWKKAYAAALENVREVTLSLLKEDWMRPDEQAPIDERRDRELIRIRQIYVPELVLRLHQELFMSRTAIPSNLKLVMEFATVVADQRYEVYRDFVNEERNRIDEYLGALRVAGLAALDSGSDPF</sequence>
<dbReference type="InterPro" id="IPR007252">
    <property type="entry name" value="Nup84/Nup107"/>
</dbReference>
<comment type="similarity">
    <text evidence="7">Belongs to the nucleoporin Nup84/Nup107 family.</text>
</comment>
<evidence type="ECO:0000313" key="8">
    <source>
        <dbReference type="EMBL" id="KDQ10751.1"/>
    </source>
</evidence>
<comment type="subcellular location">
    <subcellularLocation>
        <location evidence="7">Nucleus</location>
        <location evidence="7">Nuclear pore complex</location>
    </subcellularLocation>
    <subcellularLocation>
        <location evidence="7">Nucleus membrane</location>
    </subcellularLocation>
</comment>
<comment type="function">
    <text evidence="7">Functions as a component of the nuclear pore complex (NPC).</text>
</comment>
<accession>A0A067MGP5</accession>
<evidence type="ECO:0000256" key="7">
    <source>
        <dbReference type="RuleBase" id="RU365072"/>
    </source>
</evidence>
<keyword evidence="5 7" id="KW-0906">Nuclear pore complex</keyword>
<evidence type="ECO:0000313" key="9">
    <source>
        <dbReference type="Proteomes" id="UP000027195"/>
    </source>
</evidence>
<dbReference type="InParanoid" id="A0A067MGP5"/>
<dbReference type="GO" id="GO:0000973">
    <property type="term" value="P:post-transcriptional tethering of RNA polymerase II gene DNA at nuclear periphery"/>
    <property type="evidence" value="ECO:0007669"/>
    <property type="project" value="TreeGrafter"/>
</dbReference>
<organism evidence="8 9">
    <name type="scientific">Botryobasidium botryosum (strain FD-172 SS1)</name>
    <dbReference type="NCBI Taxonomy" id="930990"/>
    <lineage>
        <taxon>Eukaryota</taxon>
        <taxon>Fungi</taxon>
        <taxon>Dikarya</taxon>
        <taxon>Basidiomycota</taxon>
        <taxon>Agaricomycotina</taxon>
        <taxon>Agaricomycetes</taxon>
        <taxon>Cantharellales</taxon>
        <taxon>Botryobasidiaceae</taxon>
        <taxon>Botryobasidium</taxon>
    </lineage>
</organism>
<dbReference type="PANTHER" id="PTHR13003:SF2">
    <property type="entry name" value="NUCLEAR PORE COMPLEX PROTEIN NUP107"/>
    <property type="match status" value="1"/>
</dbReference>
<comment type="subunit">
    <text evidence="7">Part of the nuclear pore complex (NPC).</text>
</comment>
<dbReference type="FunCoup" id="A0A067MGP5">
    <property type="interactions" value="604"/>
</dbReference>
<evidence type="ECO:0000256" key="3">
    <source>
        <dbReference type="ARBA" id="ARBA00022927"/>
    </source>
</evidence>
<keyword evidence="4 7" id="KW-0811">Translocation</keyword>
<evidence type="ECO:0000256" key="5">
    <source>
        <dbReference type="ARBA" id="ARBA00023132"/>
    </source>
</evidence>
<dbReference type="Pfam" id="PF04121">
    <property type="entry name" value="Nup84_Nup100"/>
    <property type="match status" value="1"/>
</dbReference>
<evidence type="ECO:0000256" key="4">
    <source>
        <dbReference type="ARBA" id="ARBA00023010"/>
    </source>
</evidence>
<keyword evidence="9" id="KW-1185">Reference proteome</keyword>
<dbReference type="AlphaFoldDB" id="A0A067MGP5"/>
<dbReference type="GO" id="GO:0006406">
    <property type="term" value="P:mRNA export from nucleus"/>
    <property type="evidence" value="ECO:0007669"/>
    <property type="project" value="TreeGrafter"/>
</dbReference>
<name>A0A067MGP5_BOTB1</name>
<gene>
    <name evidence="8" type="ORF">BOTBODRAFT_115291</name>
</gene>
<dbReference type="GO" id="GO:0006606">
    <property type="term" value="P:protein import into nucleus"/>
    <property type="evidence" value="ECO:0007669"/>
    <property type="project" value="TreeGrafter"/>
</dbReference>
<dbReference type="Proteomes" id="UP000027195">
    <property type="component" value="Unassembled WGS sequence"/>
</dbReference>
<dbReference type="GO" id="GO:0017056">
    <property type="term" value="F:structural constituent of nuclear pore"/>
    <property type="evidence" value="ECO:0007669"/>
    <property type="project" value="UniProtKB-UniRule"/>
</dbReference>
<keyword evidence="1 7" id="KW-0813">Transport</keyword>
<protein>
    <recommendedName>
        <fullName evidence="7">Nuclear pore complex protein</fullName>
    </recommendedName>
</protein>
<proteinExistence type="inferred from homology"/>
<dbReference type="Gene3D" id="1.10.3450.20">
    <property type="match status" value="1"/>
</dbReference>
<keyword evidence="6 7" id="KW-0539">Nucleus</keyword>
<dbReference type="STRING" id="930990.A0A067MGP5"/>
<dbReference type="HOGENOM" id="CLU_012944_0_0_1"/>